<dbReference type="InterPro" id="IPR010623">
    <property type="entry name" value="IcmF_C"/>
</dbReference>
<feature type="transmembrane region" description="Helical" evidence="2">
    <location>
        <begin position="12"/>
        <end position="32"/>
    </location>
</feature>
<feature type="compositionally biased region" description="Low complexity" evidence="1">
    <location>
        <begin position="821"/>
        <end position="832"/>
    </location>
</feature>
<evidence type="ECO:0000313" key="8">
    <source>
        <dbReference type="Proteomes" id="UP000274097"/>
    </source>
</evidence>
<dbReference type="PANTHER" id="PTHR36153">
    <property type="entry name" value="INNER MEMBRANE PROTEIN-RELATED"/>
    <property type="match status" value="1"/>
</dbReference>
<name>A0ABX9VDM5_9PROT</name>
<dbReference type="InterPro" id="IPR027417">
    <property type="entry name" value="P-loop_NTPase"/>
</dbReference>
<evidence type="ECO:0000259" key="3">
    <source>
        <dbReference type="Pfam" id="PF06744"/>
    </source>
</evidence>
<protein>
    <submittedName>
        <fullName evidence="7">Type VI secretion system membrane subunit TssM</fullName>
    </submittedName>
</protein>
<dbReference type="InterPro" id="IPR017731">
    <property type="entry name" value="TssM1-like"/>
</dbReference>
<feature type="region of interest" description="Disordered" evidence="1">
    <location>
        <begin position="821"/>
        <end position="843"/>
    </location>
</feature>
<feature type="domain" description="Type VI secretion system IcmF C-terminal" evidence="3">
    <location>
        <begin position="1055"/>
        <end position="1158"/>
    </location>
</feature>
<dbReference type="EMBL" id="RFLX01000030">
    <property type="protein sequence ID" value="RMI17402.1"/>
    <property type="molecule type" value="Genomic_DNA"/>
</dbReference>
<evidence type="ECO:0000259" key="4">
    <source>
        <dbReference type="Pfam" id="PF06761"/>
    </source>
</evidence>
<dbReference type="InterPro" id="IPR025743">
    <property type="entry name" value="TssM1_N"/>
</dbReference>
<evidence type="ECO:0000313" key="7">
    <source>
        <dbReference type="EMBL" id="RMI17402.1"/>
    </source>
</evidence>
<feature type="transmembrane region" description="Helical" evidence="2">
    <location>
        <begin position="44"/>
        <end position="64"/>
    </location>
</feature>
<feature type="domain" description="IcmF-related" evidence="4">
    <location>
        <begin position="513"/>
        <end position="818"/>
    </location>
</feature>
<dbReference type="Pfam" id="PF21070">
    <property type="entry name" value="IcmF_helical"/>
    <property type="match status" value="1"/>
</dbReference>
<accession>A0ABX9VDM5</accession>
<reference evidence="7 8" key="1">
    <citation type="submission" date="2018-10" db="EMBL/GenBank/DDBJ databases">
        <title>Roseomonas sp. nov., isolated from feces of Tibetan antelopes in the Qinghai-Tibet plateau, China.</title>
        <authorList>
            <person name="Tian Z."/>
        </authorList>
    </citation>
    <scope>NUCLEOTIDE SEQUENCE [LARGE SCALE GENOMIC DNA]</scope>
    <source>
        <strain evidence="7 8">Z23</strain>
    </source>
</reference>
<dbReference type="InterPro" id="IPR053156">
    <property type="entry name" value="T6SS_TssM-like"/>
</dbReference>
<dbReference type="Pfam" id="PF06744">
    <property type="entry name" value="IcmF_C"/>
    <property type="match status" value="1"/>
</dbReference>
<keyword evidence="2" id="KW-0812">Transmembrane</keyword>
<keyword evidence="2" id="KW-0472">Membrane</keyword>
<keyword evidence="8" id="KW-1185">Reference proteome</keyword>
<dbReference type="Proteomes" id="UP000274097">
    <property type="component" value="Unassembled WGS sequence"/>
</dbReference>
<evidence type="ECO:0000256" key="1">
    <source>
        <dbReference type="SAM" id="MobiDB-lite"/>
    </source>
</evidence>
<dbReference type="Pfam" id="PF06761">
    <property type="entry name" value="IcmF-related"/>
    <property type="match status" value="1"/>
</dbReference>
<feature type="domain" description="Type VI secretion system component TssM1 helical" evidence="6">
    <location>
        <begin position="947"/>
        <end position="1047"/>
    </location>
</feature>
<comment type="caution">
    <text evidence="7">The sequence shown here is derived from an EMBL/GenBank/DDBJ whole genome shotgun (WGS) entry which is preliminary data.</text>
</comment>
<gene>
    <name evidence="7" type="primary">tssM</name>
    <name evidence="7" type="ORF">EBE87_22785</name>
</gene>
<dbReference type="RefSeq" id="WP_122140138.1">
    <property type="nucleotide sequence ID" value="NZ_RFLX01000030.1"/>
</dbReference>
<evidence type="ECO:0000256" key="2">
    <source>
        <dbReference type="SAM" id="Phobius"/>
    </source>
</evidence>
<proteinExistence type="predicted"/>
<feature type="domain" description="Type VI secretion system component TssM1 N-terminal" evidence="5">
    <location>
        <begin position="201"/>
        <end position="459"/>
    </location>
</feature>
<dbReference type="NCBIfam" id="TIGR03348">
    <property type="entry name" value="VI_IcmF"/>
    <property type="match status" value="1"/>
</dbReference>
<evidence type="ECO:0000259" key="5">
    <source>
        <dbReference type="Pfam" id="PF14331"/>
    </source>
</evidence>
<evidence type="ECO:0000259" key="6">
    <source>
        <dbReference type="Pfam" id="PF21070"/>
    </source>
</evidence>
<keyword evidence="2" id="KW-1133">Transmembrane helix</keyword>
<dbReference type="SUPFAM" id="SSF52540">
    <property type="entry name" value="P-loop containing nucleoside triphosphate hydrolases"/>
    <property type="match status" value="1"/>
</dbReference>
<organism evidence="7 8">
    <name type="scientific">Teichococcus wenyumeiae</name>
    <dbReference type="NCBI Taxonomy" id="2478470"/>
    <lineage>
        <taxon>Bacteria</taxon>
        <taxon>Pseudomonadati</taxon>
        <taxon>Pseudomonadota</taxon>
        <taxon>Alphaproteobacteria</taxon>
        <taxon>Acetobacterales</taxon>
        <taxon>Roseomonadaceae</taxon>
        <taxon>Roseomonas</taxon>
    </lineage>
</organism>
<dbReference type="InterPro" id="IPR009612">
    <property type="entry name" value="IcmF-rel"/>
</dbReference>
<dbReference type="PANTHER" id="PTHR36153:SF1">
    <property type="entry name" value="TYPE VI SECRETION SYSTEM COMPONENT TSSM1"/>
    <property type="match status" value="1"/>
</dbReference>
<dbReference type="Pfam" id="PF14331">
    <property type="entry name" value="IcmF-related_N"/>
    <property type="match status" value="1"/>
</dbReference>
<dbReference type="InterPro" id="IPR048677">
    <property type="entry name" value="TssM1_hel"/>
</dbReference>
<feature type="transmembrane region" description="Helical" evidence="2">
    <location>
        <begin position="454"/>
        <end position="476"/>
    </location>
</feature>
<sequence length="1178" mass="126906">MQILKATLLSKLPFVLLGMAVLAALILVWGPALNVWGTAPLESLPSRAVAVLLVPAGLGAVLLARQQIGNAIQGRVSEALGGAGRAGEAAPDEDAAARQELQLVTQRFRTALQVLRKRRFAGAGGRRWLYQLPWYVVIGPPGSGKTTAITQSGLTFPLAEHFGQAALSGIGGTRNCDWWFTDDAVLIDTAGRYMTQDSAAERDKAAWLGFLRLLRRFRRRQPLNGVIIAIGIDTLTAAPEALRQDHARRVRQRISELYGELGLRLPVYVLLTKFDLIAGFVEFFDDLGREERGAVWGVTFPHDEPEPAGGHAADFGGEFDALVRRLDDRLMERMQREGDIQRRAMVFGFPQQVASLRGLIQQFLTDAFAPNSFEDPLLLRGVYFVSGTQAGTPLDRVTEAMARTFAVAGRPPASFAGQRRSYFLRQLLHDVIFPEAGLVVRNPAAARRRTRLRLALAVAASLVLLVGGVLEAMGFLRNTGLVESVRAEAAGFATQAQELGLERVDSDDPRPVLPLLTRLRTLSAGLAQDVGGGPLPGLDQSAKLGAEAGAAYRRALNAVLLPRLLLRLEAVLAERREDPAALYEPLKVYLMLGQQGPLRRQAVRGWMTADWNATFPGEDQAATRQALLDHLNALLEQPLAPVGLNGPLIEQVRATLQKVSLPRLVLDSILTSPEATRLPAWRVADFAGPGAEVALRRRSGQPLVAGIPGLFTQAGFRDTFLRLLPRVAQAQAEDRWVVIPPAPEEDTGPAAQRAVLRQLQQDATALYLQDFSLRWDQLIGDIAVVPIRDVGDALRVLNILAAPTSPIRLLLVAAARETALGQPPAEPGAAPGQPAPPPPAADTPEGLAARYTAEHFRPLRQLVEVPPNSQAGAQAPVDDTIRDLDRLYRSISDLQGSASDPARQSAQAAAALSQIERRAAGLPPPIDQWILGVSRAGADLSANDARQQLGELWRGGPGQACQRLAEGRYPFAPAATSEIPLGDFGRLFGRDGLIDGFFTANLKGLVETGRSPWTPRAGGRAELRLSRPALAQFERAAAIRDSLFQDGGSRPSLGFSLALVQADPAVQAVMVELDGRRLEFRPGDAEARRIRWPGAEGTGAAAVTFVGPEGPVTAASERGGWALFRLLDDATLRPRGRDALELQIAAGGRQAVFILTADGATNPFARSLLASFRCPQSL</sequence>